<sequence>MKRLFSELLLFGLVGTAGFIADTAVLYLLRDALGNYWARAVSFLCAVFVTWVLNRNLTFRRKTSNKTARQEFLHYFAMMLAGGTVNYLAYAALVTWSPIVQRWPVLGVAAGSLAGMVVNYLQLRLVMYKHDKHTGG</sequence>
<dbReference type="PANTHER" id="PTHR38459">
    <property type="entry name" value="PROPHAGE BACTOPRENOL-LINKED GLUCOSE TRANSLOCASE HOMOLOG"/>
    <property type="match status" value="1"/>
</dbReference>
<dbReference type="eggNOG" id="COG2246">
    <property type="taxonomic scope" value="Bacteria"/>
</dbReference>
<name>V8QVC9_9BURK</name>
<comment type="subcellular location">
    <subcellularLocation>
        <location evidence="1">Membrane</location>
        <topology evidence="1">Multi-pass membrane protein</topology>
    </subcellularLocation>
</comment>
<feature type="transmembrane region" description="Helical" evidence="6">
    <location>
        <begin position="103"/>
        <end position="123"/>
    </location>
</feature>
<feature type="domain" description="GtrA/DPMS transmembrane" evidence="7">
    <location>
        <begin position="11"/>
        <end position="125"/>
    </location>
</feature>
<protein>
    <submittedName>
        <fullName evidence="8">Polysaccharide synthesis protein GtrA</fullName>
    </submittedName>
</protein>
<evidence type="ECO:0000256" key="2">
    <source>
        <dbReference type="ARBA" id="ARBA00009399"/>
    </source>
</evidence>
<keyword evidence="4 6" id="KW-1133">Transmembrane helix</keyword>
<evidence type="ECO:0000256" key="6">
    <source>
        <dbReference type="SAM" id="Phobius"/>
    </source>
</evidence>
<dbReference type="EMBL" id="AYXT01000009">
    <property type="protein sequence ID" value="ETF03270.1"/>
    <property type="molecule type" value="Genomic_DNA"/>
</dbReference>
<keyword evidence="9" id="KW-1185">Reference proteome</keyword>
<dbReference type="RefSeq" id="WP_024005121.1">
    <property type="nucleotide sequence ID" value="NZ_KI650979.1"/>
</dbReference>
<reference evidence="8 9" key="1">
    <citation type="journal article" date="2014" name="Genome Announc.">
        <title>Draft Genome Sequence of Advenella kashmirensis Strain W13003, a Polycyclic Aromatic Hydrocarbon-Degrading Bacterium.</title>
        <authorList>
            <person name="Wang X."/>
            <person name="Jin D."/>
            <person name="Zhou L."/>
            <person name="Wu L."/>
            <person name="An W."/>
            <person name="Zhao L."/>
        </authorList>
    </citation>
    <scope>NUCLEOTIDE SEQUENCE [LARGE SCALE GENOMIC DNA]</scope>
    <source>
        <strain evidence="8 9">W13003</strain>
    </source>
</reference>
<dbReference type="Pfam" id="PF04138">
    <property type="entry name" value="GtrA_DPMS_TM"/>
    <property type="match status" value="1"/>
</dbReference>
<dbReference type="PANTHER" id="PTHR38459:SF1">
    <property type="entry name" value="PROPHAGE BACTOPRENOL-LINKED GLUCOSE TRANSLOCASE HOMOLOG"/>
    <property type="match status" value="1"/>
</dbReference>
<feature type="transmembrane region" description="Helical" evidence="6">
    <location>
        <begin position="36"/>
        <end position="54"/>
    </location>
</feature>
<gene>
    <name evidence="8" type="ORF">W822_10765</name>
</gene>
<evidence type="ECO:0000259" key="7">
    <source>
        <dbReference type="Pfam" id="PF04138"/>
    </source>
</evidence>
<comment type="similarity">
    <text evidence="2">Belongs to the GtrA family.</text>
</comment>
<dbReference type="Proteomes" id="UP000018733">
    <property type="component" value="Unassembled WGS sequence"/>
</dbReference>
<dbReference type="GO" id="GO:0000271">
    <property type="term" value="P:polysaccharide biosynthetic process"/>
    <property type="evidence" value="ECO:0007669"/>
    <property type="project" value="InterPro"/>
</dbReference>
<proteinExistence type="inferred from homology"/>
<dbReference type="GO" id="GO:0005886">
    <property type="term" value="C:plasma membrane"/>
    <property type="evidence" value="ECO:0007669"/>
    <property type="project" value="TreeGrafter"/>
</dbReference>
<dbReference type="HOGENOM" id="CLU_083873_7_2_4"/>
<comment type="caution">
    <text evidence="8">The sequence shown here is derived from an EMBL/GenBank/DDBJ whole genome shotgun (WGS) entry which is preliminary data.</text>
</comment>
<evidence type="ECO:0000256" key="1">
    <source>
        <dbReference type="ARBA" id="ARBA00004141"/>
    </source>
</evidence>
<dbReference type="InterPro" id="IPR007267">
    <property type="entry name" value="GtrA_DPMS_TM"/>
</dbReference>
<evidence type="ECO:0000256" key="3">
    <source>
        <dbReference type="ARBA" id="ARBA00022692"/>
    </source>
</evidence>
<dbReference type="OrthoDB" id="7926501at2"/>
<dbReference type="AlphaFoldDB" id="V8QVC9"/>
<dbReference type="PATRIC" id="fig|1424334.3.peg.2166"/>
<feature type="transmembrane region" description="Helical" evidence="6">
    <location>
        <begin position="7"/>
        <end position="30"/>
    </location>
</feature>
<keyword evidence="3 6" id="KW-0812">Transmembrane</keyword>
<evidence type="ECO:0000313" key="8">
    <source>
        <dbReference type="EMBL" id="ETF03270.1"/>
    </source>
</evidence>
<evidence type="ECO:0000256" key="5">
    <source>
        <dbReference type="ARBA" id="ARBA00023136"/>
    </source>
</evidence>
<evidence type="ECO:0000313" key="9">
    <source>
        <dbReference type="Proteomes" id="UP000018733"/>
    </source>
</evidence>
<evidence type="ECO:0000256" key="4">
    <source>
        <dbReference type="ARBA" id="ARBA00022989"/>
    </source>
</evidence>
<dbReference type="InterPro" id="IPR051401">
    <property type="entry name" value="GtrA_CellWall_Glycosyl"/>
</dbReference>
<feature type="transmembrane region" description="Helical" evidence="6">
    <location>
        <begin position="75"/>
        <end position="97"/>
    </location>
</feature>
<organism evidence="8 9">
    <name type="scientific">Advenella kashmirensis W13003</name>
    <dbReference type="NCBI Taxonomy" id="1424334"/>
    <lineage>
        <taxon>Bacteria</taxon>
        <taxon>Pseudomonadati</taxon>
        <taxon>Pseudomonadota</taxon>
        <taxon>Betaproteobacteria</taxon>
        <taxon>Burkholderiales</taxon>
        <taxon>Alcaligenaceae</taxon>
    </lineage>
</organism>
<keyword evidence="5 6" id="KW-0472">Membrane</keyword>
<accession>V8QVC9</accession>
<dbReference type="STRING" id="1424334.W822_10765"/>